<evidence type="ECO:0000313" key="2">
    <source>
        <dbReference type="Proteomes" id="UP000030170"/>
    </source>
</evidence>
<name>A0A098TK21_9CYAN</name>
<organism evidence="1 2">
    <name type="scientific">Neosynechococcus sphagnicola sy1</name>
    <dbReference type="NCBI Taxonomy" id="1497020"/>
    <lineage>
        <taxon>Bacteria</taxon>
        <taxon>Bacillati</taxon>
        <taxon>Cyanobacteriota</taxon>
        <taxon>Cyanophyceae</taxon>
        <taxon>Neosynechococcales</taxon>
        <taxon>Neosynechococcaceae</taxon>
        <taxon>Neosynechococcus</taxon>
    </lineage>
</organism>
<proteinExistence type="predicted"/>
<reference evidence="1 2" key="1">
    <citation type="journal article" date="2014" name="Mol. Ecol.">
        <title>Evolution of Synechococcus.</title>
        <authorList>
            <person name="Dvorak P."/>
            <person name="Casamatta D."/>
            <person name="Hasler P."/>
            <person name="Poulickova A."/>
            <person name="Ondrej V."/>
            <person name="Sanges R."/>
        </authorList>
    </citation>
    <scope>NUCLEOTIDE SEQUENCE [LARGE SCALE GENOMIC DNA]</scope>
    <source>
        <strain evidence="1 2">CAUP A 1101</strain>
    </source>
</reference>
<comment type="caution">
    <text evidence="1">The sequence shown here is derived from an EMBL/GenBank/DDBJ whole genome shotgun (WGS) entry which is preliminary data.</text>
</comment>
<dbReference type="RefSeq" id="WP_036533288.1">
    <property type="nucleotide sequence ID" value="NZ_JJML01000022.1"/>
</dbReference>
<dbReference type="InterPro" id="IPR021469">
    <property type="entry name" value="DUF3122"/>
</dbReference>
<dbReference type="AlphaFoldDB" id="A0A098TK21"/>
<protein>
    <recommendedName>
        <fullName evidence="3">DUF3122 domain-containing protein</fullName>
    </recommendedName>
</protein>
<keyword evidence="2" id="KW-1185">Reference proteome</keyword>
<dbReference type="Proteomes" id="UP000030170">
    <property type="component" value="Unassembled WGS sequence"/>
</dbReference>
<dbReference type="OrthoDB" id="463245at2"/>
<sequence length="178" mass="19797">MGCRIRKFLSWLLLLGAIVLVVLLRLGLLNPPLAAADIRELEEAPGQIVHQSRQTLKDQHGNGWQAVAFKRIRPEGQTSFELRLVGFPGVVEIDRSQPLTLTSSLGKTLVAADASNNMFTDRDRPETNVGQYDLEPLLPQLQAEIPLQLTLPTLQGEAIRLSVPPSLVQEWQTVSRYN</sequence>
<dbReference type="STRING" id="1497020.DO97_07080"/>
<gene>
    <name evidence="1" type="ORF">DO97_07080</name>
</gene>
<evidence type="ECO:0000313" key="1">
    <source>
        <dbReference type="EMBL" id="KGF72616.1"/>
    </source>
</evidence>
<dbReference type="Pfam" id="PF11320">
    <property type="entry name" value="DUF3122"/>
    <property type="match status" value="1"/>
</dbReference>
<accession>A0A098TK21</accession>
<dbReference type="EMBL" id="JJML01000022">
    <property type="protein sequence ID" value="KGF72616.1"/>
    <property type="molecule type" value="Genomic_DNA"/>
</dbReference>
<evidence type="ECO:0008006" key="3">
    <source>
        <dbReference type="Google" id="ProtNLM"/>
    </source>
</evidence>